<evidence type="ECO:0000313" key="3">
    <source>
        <dbReference type="Proteomes" id="UP000468591"/>
    </source>
</evidence>
<dbReference type="InterPro" id="IPR052200">
    <property type="entry name" value="Protoporphyrinogen_IX_DH"/>
</dbReference>
<protein>
    <submittedName>
        <fullName evidence="2">Protoporphyrinogen oxidase</fullName>
    </submittedName>
</protein>
<dbReference type="GO" id="GO:0010181">
    <property type="term" value="F:FMN binding"/>
    <property type="evidence" value="ECO:0007669"/>
    <property type="project" value="TreeGrafter"/>
</dbReference>
<dbReference type="InterPro" id="IPR026816">
    <property type="entry name" value="Flavodoxin_dom"/>
</dbReference>
<dbReference type="InterPro" id="IPR029039">
    <property type="entry name" value="Flavoprotein-like_sf"/>
</dbReference>
<keyword evidence="3" id="KW-1185">Reference proteome</keyword>
<name>A0A6P0C9U0_9RHOB</name>
<dbReference type="AlphaFoldDB" id="A0A6P0C9U0"/>
<evidence type="ECO:0000313" key="2">
    <source>
        <dbReference type="EMBL" id="NEK21876.1"/>
    </source>
</evidence>
<accession>A0A6P0C9U0</accession>
<feature type="domain" description="Flavodoxin" evidence="1">
    <location>
        <begin position="4"/>
        <end position="142"/>
    </location>
</feature>
<evidence type="ECO:0000259" key="1">
    <source>
        <dbReference type="Pfam" id="PF12724"/>
    </source>
</evidence>
<gene>
    <name evidence="2" type="ORF">GV827_05605</name>
</gene>
<sequence>MKTLIIFGTVEGQTGKIARYAAEVLERLGHEVELIDADDPAEISFAGVDAAILAASVHQRRHPRKFEALLTAHAADLAKVKTLLLSVSLNAAFPEGHEEAREYVTDMEMRTHFTPTDDMLVGGALRTAHYDYFALQVIQHVVMRGRPFDPSETEHEFTDWDALTRKLESFFV</sequence>
<dbReference type="Gene3D" id="3.40.50.360">
    <property type="match status" value="1"/>
</dbReference>
<comment type="caution">
    <text evidence="2">The sequence shown here is derived from an EMBL/GenBank/DDBJ whole genome shotgun (WGS) entry which is preliminary data.</text>
</comment>
<organism evidence="2 3">
    <name type="scientific">Sulfitobacter sediminilitoris</name>
    <dbReference type="NCBI Taxonomy" id="2698830"/>
    <lineage>
        <taxon>Bacteria</taxon>
        <taxon>Pseudomonadati</taxon>
        <taxon>Pseudomonadota</taxon>
        <taxon>Alphaproteobacteria</taxon>
        <taxon>Rhodobacterales</taxon>
        <taxon>Roseobacteraceae</taxon>
        <taxon>Sulfitobacter</taxon>
    </lineage>
</organism>
<dbReference type="EMBL" id="JAABNT010000003">
    <property type="protein sequence ID" value="NEK21876.1"/>
    <property type="molecule type" value="Genomic_DNA"/>
</dbReference>
<dbReference type="PANTHER" id="PTHR38030:SF2">
    <property type="entry name" value="PROTOPORPHYRINOGEN IX DEHYDROGENASE [QUINONE]"/>
    <property type="match status" value="1"/>
</dbReference>
<dbReference type="SUPFAM" id="SSF52218">
    <property type="entry name" value="Flavoproteins"/>
    <property type="match status" value="1"/>
</dbReference>
<dbReference type="Proteomes" id="UP000468591">
    <property type="component" value="Unassembled WGS sequence"/>
</dbReference>
<dbReference type="RefSeq" id="WP_164352771.1">
    <property type="nucleotide sequence ID" value="NZ_JAABNT010000003.1"/>
</dbReference>
<dbReference type="GO" id="GO:0006783">
    <property type="term" value="P:heme biosynthetic process"/>
    <property type="evidence" value="ECO:0007669"/>
    <property type="project" value="TreeGrafter"/>
</dbReference>
<reference evidence="2 3" key="1">
    <citation type="submission" date="2020-01" db="EMBL/GenBank/DDBJ databases">
        <title>Sulfitobacter sediminilitoris sp. nov., isolated from a tidal flat.</title>
        <authorList>
            <person name="Park S."/>
            <person name="Yoon J.-H."/>
        </authorList>
    </citation>
    <scope>NUCLEOTIDE SEQUENCE [LARGE SCALE GENOMIC DNA]</scope>
    <source>
        <strain evidence="2 3">JBTF-M27</strain>
    </source>
</reference>
<proteinExistence type="predicted"/>
<dbReference type="PANTHER" id="PTHR38030">
    <property type="entry name" value="PROTOPORPHYRINOGEN IX DEHYDROGENASE [MENAQUINONE]"/>
    <property type="match status" value="1"/>
</dbReference>
<dbReference type="GO" id="GO:0070819">
    <property type="term" value="F:menaquinone-dependent protoporphyrinogen oxidase activity"/>
    <property type="evidence" value="ECO:0007669"/>
    <property type="project" value="TreeGrafter"/>
</dbReference>
<dbReference type="Pfam" id="PF12724">
    <property type="entry name" value="Flavodoxin_5"/>
    <property type="match status" value="1"/>
</dbReference>